<dbReference type="Gene3D" id="3.40.50.1820">
    <property type="entry name" value="alpha/beta hydrolase"/>
    <property type="match status" value="1"/>
</dbReference>
<proteinExistence type="inferred from homology"/>
<organism evidence="11 12">
    <name type="scientific">Oryzias sinensis</name>
    <name type="common">Chinese medaka</name>
    <dbReference type="NCBI Taxonomy" id="183150"/>
    <lineage>
        <taxon>Eukaryota</taxon>
        <taxon>Metazoa</taxon>
        <taxon>Chordata</taxon>
        <taxon>Craniata</taxon>
        <taxon>Vertebrata</taxon>
        <taxon>Euteleostomi</taxon>
        <taxon>Actinopterygii</taxon>
        <taxon>Neopterygii</taxon>
        <taxon>Teleostei</taxon>
        <taxon>Neoteleostei</taxon>
        <taxon>Acanthomorphata</taxon>
        <taxon>Ovalentaria</taxon>
        <taxon>Atherinomorphae</taxon>
        <taxon>Beloniformes</taxon>
        <taxon>Adrianichthyidae</taxon>
        <taxon>Oryziinae</taxon>
        <taxon>Oryzias</taxon>
    </lineage>
</organism>
<evidence type="ECO:0000313" key="12">
    <source>
        <dbReference type="Proteomes" id="UP000694383"/>
    </source>
</evidence>
<evidence type="ECO:0000256" key="4">
    <source>
        <dbReference type="ARBA" id="ARBA00011881"/>
    </source>
</evidence>
<evidence type="ECO:0000256" key="7">
    <source>
        <dbReference type="ARBA" id="ARBA00022490"/>
    </source>
</evidence>
<reference evidence="11" key="1">
    <citation type="submission" date="2025-08" db="UniProtKB">
        <authorList>
            <consortium name="Ensembl"/>
        </authorList>
    </citation>
    <scope>IDENTIFICATION</scope>
</reference>
<comment type="subunit">
    <text evidence="4">Homotetramer.</text>
</comment>
<evidence type="ECO:0000313" key="11">
    <source>
        <dbReference type="Ensembl" id="ENSOSIP00000051752.1"/>
    </source>
</evidence>
<dbReference type="Proteomes" id="UP000694383">
    <property type="component" value="Unplaced"/>
</dbReference>
<sequence>METGQIAGVYAEVSGFPTPVSAHVKVEELPEYRVYSVTADWSQSDLVRGSRLHYSQQWTLIADTNNHKTVRTVLPPGPCTPVSGELLRAFSPIRGLKAIVREAGNQQLLEIWDCHGLRKCLNLTALNIHGRVYDDVQFGSLSWSECEGKLLYVAEKSRNSSAGGESACREDRNVYCEDWGEALTSKSVPVVCVVDLHSGAVDVLQGVPEDVSPGQALWAPGYQSVFFVGWYHEPFRLGLKFCSNRSSSLFELDMEGRCERLSGENLSVSCPRLSPDGSTLVFLQGRVFGPHHQCLSLQQLDLKSRKTSALIDVLNRPQAGEFAGVYETLSPCCWSADSQRVVFSSACRNWKDLFVVDRKSKKVLSLSDNLSAASRDCGSWKLLTIQRDLMVVCCSSPNTPPTLRVGFLPEKSEAMTWQTLQQPAMTFDFSWTSLDIKPPPEEDNMQYPGLDFGSVLVKPSRPLCDSRIPLVVFIHGGPHSQFPAEWNSTTAGLVKLGCAVLMVNYRGSTGFGQDSILSLIGNIGSQDVKDVQVPTNSETTVRHLFCNDKSFVFSKRAVLAALWSDETLDPKRVAVIGGSHGGFLCCHLVGQYPDFYKACAARNPVINAATLLGTSDIVDWRYTSAGFQFSYDSVPTAEVLAALLQKSPITHAVQIKAAVLLMLGGKDRRVSPHQGLELYKVLKSRASPVRLLWFPEDGHSLSRVDTQADCFVNTALWLQQHL</sequence>
<evidence type="ECO:0000256" key="1">
    <source>
        <dbReference type="ARBA" id="ARBA00000721"/>
    </source>
</evidence>
<dbReference type="InterPro" id="IPR029058">
    <property type="entry name" value="AB_hydrolase_fold"/>
</dbReference>
<name>A0A8C8E4P6_9TELE</name>
<dbReference type="GO" id="GO:0006508">
    <property type="term" value="P:proteolysis"/>
    <property type="evidence" value="ECO:0007669"/>
    <property type="project" value="InterPro"/>
</dbReference>
<evidence type="ECO:0000259" key="10">
    <source>
        <dbReference type="Pfam" id="PF19283"/>
    </source>
</evidence>
<reference evidence="11" key="2">
    <citation type="submission" date="2025-09" db="UniProtKB">
        <authorList>
            <consortium name="Ensembl"/>
        </authorList>
    </citation>
    <scope>IDENTIFICATION</scope>
</reference>
<dbReference type="Gene3D" id="2.120.10.30">
    <property type="entry name" value="TolB, C-terminal domain"/>
    <property type="match status" value="1"/>
</dbReference>
<evidence type="ECO:0000256" key="5">
    <source>
        <dbReference type="ARBA" id="ARBA00012917"/>
    </source>
</evidence>
<comment type="subcellular location">
    <subcellularLocation>
        <location evidence="2">Cytoplasm</location>
    </subcellularLocation>
</comment>
<evidence type="ECO:0000256" key="8">
    <source>
        <dbReference type="ARBA" id="ARBA00022801"/>
    </source>
</evidence>
<dbReference type="GO" id="GO:0005737">
    <property type="term" value="C:cytoplasm"/>
    <property type="evidence" value="ECO:0007669"/>
    <property type="project" value="UniProtKB-SubCell"/>
</dbReference>
<dbReference type="InterPro" id="IPR001375">
    <property type="entry name" value="Peptidase_S9_cat"/>
</dbReference>
<dbReference type="Pfam" id="PF00326">
    <property type="entry name" value="Peptidase_S9"/>
    <property type="match status" value="1"/>
</dbReference>
<protein>
    <recommendedName>
        <fullName evidence="6">Acylamino-acid-releasing enzyme</fullName>
        <ecNumber evidence="5">3.4.19.1</ecNumber>
    </recommendedName>
</protein>
<feature type="domain" description="Acylamino-acid-releasing enzyme N-terminal" evidence="10">
    <location>
        <begin position="40"/>
        <end position="426"/>
    </location>
</feature>
<keyword evidence="8" id="KW-0378">Hydrolase</keyword>
<keyword evidence="7" id="KW-0963">Cytoplasm</keyword>
<feature type="domain" description="Peptidase S9 prolyl oligopeptidase catalytic" evidence="9">
    <location>
        <begin position="558"/>
        <end position="722"/>
    </location>
</feature>
<accession>A0A8C8E4P6</accession>
<keyword evidence="12" id="KW-1185">Reference proteome</keyword>
<dbReference type="SUPFAM" id="SSF53474">
    <property type="entry name" value="alpha/beta-Hydrolases"/>
    <property type="match status" value="1"/>
</dbReference>
<evidence type="ECO:0000259" key="9">
    <source>
        <dbReference type="Pfam" id="PF00326"/>
    </source>
</evidence>
<dbReference type="PANTHER" id="PTHR42776">
    <property type="entry name" value="SERINE PEPTIDASE S9 FAMILY MEMBER"/>
    <property type="match status" value="1"/>
</dbReference>
<dbReference type="FunFam" id="3.40.50.1820:FF:000043">
    <property type="entry name" value="acylamino-acid-releasing enzyme"/>
    <property type="match status" value="1"/>
</dbReference>
<dbReference type="GO" id="GO:0004252">
    <property type="term" value="F:serine-type endopeptidase activity"/>
    <property type="evidence" value="ECO:0007669"/>
    <property type="project" value="TreeGrafter"/>
</dbReference>
<dbReference type="SUPFAM" id="SSF82171">
    <property type="entry name" value="DPP6 N-terminal domain-like"/>
    <property type="match status" value="1"/>
</dbReference>
<evidence type="ECO:0000256" key="6">
    <source>
        <dbReference type="ARBA" id="ARBA00018421"/>
    </source>
</evidence>
<dbReference type="GeneTree" id="ENSGT00940000166103"/>
<dbReference type="InterPro" id="IPR011042">
    <property type="entry name" value="6-blade_b-propeller_TolB-like"/>
</dbReference>
<comment type="catalytic activity">
    <reaction evidence="1">
        <text>Cleavage of an N-acetyl or N-formyl amino acid from the N-terminus of a polypeptide.</text>
        <dbReference type="EC" id="3.4.19.1"/>
    </reaction>
</comment>
<dbReference type="AlphaFoldDB" id="A0A8C8E4P6"/>
<dbReference type="PANTHER" id="PTHR42776:SF1">
    <property type="entry name" value="ACYLAMINO-ACID-RELEASING ENZYME"/>
    <property type="match status" value="1"/>
</dbReference>
<evidence type="ECO:0000256" key="3">
    <source>
        <dbReference type="ARBA" id="ARBA00010040"/>
    </source>
</evidence>
<dbReference type="Pfam" id="PF19283">
    <property type="entry name" value="APEH_N"/>
    <property type="match status" value="1"/>
</dbReference>
<evidence type="ECO:0000256" key="2">
    <source>
        <dbReference type="ARBA" id="ARBA00004496"/>
    </source>
</evidence>
<dbReference type="EC" id="3.4.19.1" evidence="5"/>
<dbReference type="InterPro" id="IPR045550">
    <property type="entry name" value="AARE_N"/>
</dbReference>
<dbReference type="Ensembl" id="ENSOSIT00000054334.1">
    <property type="protein sequence ID" value="ENSOSIP00000051752.1"/>
    <property type="gene ID" value="ENSOSIG00000023946.1"/>
</dbReference>
<dbReference type="GO" id="GO:0008242">
    <property type="term" value="F:omega peptidase activity"/>
    <property type="evidence" value="ECO:0007669"/>
    <property type="project" value="UniProtKB-EC"/>
</dbReference>
<comment type="similarity">
    <text evidence="3">Belongs to the peptidase S9C family.</text>
</comment>